<dbReference type="EMBL" id="CM023474">
    <property type="protein sequence ID" value="KAH7949156.1"/>
    <property type="molecule type" value="Genomic_DNA"/>
</dbReference>
<organism evidence="1 2">
    <name type="scientific">Dermacentor silvarum</name>
    <name type="common">Tick</name>
    <dbReference type="NCBI Taxonomy" id="543639"/>
    <lineage>
        <taxon>Eukaryota</taxon>
        <taxon>Metazoa</taxon>
        <taxon>Ecdysozoa</taxon>
        <taxon>Arthropoda</taxon>
        <taxon>Chelicerata</taxon>
        <taxon>Arachnida</taxon>
        <taxon>Acari</taxon>
        <taxon>Parasitiformes</taxon>
        <taxon>Ixodida</taxon>
        <taxon>Ixodoidea</taxon>
        <taxon>Ixodidae</taxon>
        <taxon>Rhipicephalinae</taxon>
        <taxon>Dermacentor</taxon>
    </lineage>
</organism>
<proteinExistence type="predicted"/>
<dbReference type="Proteomes" id="UP000821865">
    <property type="component" value="Chromosome 5"/>
</dbReference>
<name>A0ACB8CQ07_DERSI</name>
<accession>A0ACB8CQ07</accession>
<evidence type="ECO:0000313" key="1">
    <source>
        <dbReference type="EMBL" id="KAH7949156.1"/>
    </source>
</evidence>
<evidence type="ECO:0000313" key="2">
    <source>
        <dbReference type="Proteomes" id="UP000821865"/>
    </source>
</evidence>
<gene>
    <name evidence="1" type="ORF">HPB49_005663</name>
</gene>
<sequence length="246" mass="26213">MSLGECISQAISSHLSHLMQTTCPTPVTTQTVDPEHQASHKSSDTIPSNDDIEPSTSSSKGPTTGTALSGLYIAANLLVAECFETRRATACSFIFTAGGFNTVVFPPLIEVLYSRYGIHEEFSLYGAILMNAFPFYIALRDPPCDIVARGLSGVIIDSKILSLEPVMLLGSLFAGYFRDRHGSYSGLLHSTAVVNGLLAIIWTLRLLNGNKEVSPTKVDQSSEEIGKEGGTELLGPGRTAATDGGQ</sequence>
<protein>
    <submittedName>
        <fullName evidence="1">Uncharacterized protein</fullName>
    </submittedName>
</protein>
<reference evidence="1" key="1">
    <citation type="submission" date="2020-05" db="EMBL/GenBank/DDBJ databases">
        <title>Large-scale comparative analyses of tick genomes elucidate their genetic diversity and vector capacities.</title>
        <authorList>
            <person name="Jia N."/>
            <person name="Wang J."/>
            <person name="Shi W."/>
            <person name="Du L."/>
            <person name="Sun Y."/>
            <person name="Zhan W."/>
            <person name="Jiang J."/>
            <person name="Wang Q."/>
            <person name="Zhang B."/>
            <person name="Ji P."/>
            <person name="Sakyi L.B."/>
            <person name="Cui X."/>
            <person name="Yuan T."/>
            <person name="Jiang B."/>
            <person name="Yang W."/>
            <person name="Lam T.T.-Y."/>
            <person name="Chang Q."/>
            <person name="Ding S."/>
            <person name="Wang X."/>
            <person name="Zhu J."/>
            <person name="Ruan X."/>
            <person name="Zhao L."/>
            <person name="Wei J."/>
            <person name="Que T."/>
            <person name="Du C."/>
            <person name="Cheng J."/>
            <person name="Dai P."/>
            <person name="Han X."/>
            <person name="Huang E."/>
            <person name="Gao Y."/>
            <person name="Liu J."/>
            <person name="Shao H."/>
            <person name="Ye R."/>
            <person name="Li L."/>
            <person name="Wei W."/>
            <person name="Wang X."/>
            <person name="Wang C."/>
            <person name="Yang T."/>
            <person name="Huo Q."/>
            <person name="Li W."/>
            <person name="Guo W."/>
            <person name="Chen H."/>
            <person name="Zhou L."/>
            <person name="Ni X."/>
            <person name="Tian J."/>
            <person name="Zhou Y."/>
            <person name="Sheng Y."/>
            <person name="Liu T."/>
            <person name="Pan Y."/>
            <person name="Xia L."/>
            <person name="Li J."/>
            <person name="Zhao F."/>
            <person name="Cao W."/>
        </authorList>
    </citation>
    <scope>NUCLEOTIDE SEQUENCE</scope>
    <source>
        <strain evidence="1">Dsil-2018</strain>
    </source>
</reference>
<keyword evidence="2" id="KW-1185">Reference proteome</keyword>
<comment type="caution">
    <text evidence="1">The sequence shown here is derived from an EMBL/GenBank/DDBJ whole genome shotgun (WGS) entry which is preliminary data.</text>
</comment>